<dbReference type="PANTHER" id="PTHR16089:SF28">
    <property type="entry name" value="REST COREPRESSOR"/>
    <property type="match status" value="1"/>
</dbReference>
<feature type="region of interest" description="Disordered" evidence="9">
    <location>
        <begin position="508"/>
        <end position="607"/>
    </location>
</feature>
<feature type="domain" description="ELM2" evidence="10">
    <location>
        <begin position="40"/>
        <end position="147"/>
    </location>
</feature>
<evidence type="ECO:0000259" key="10">
    <source>
        <dbReference type="PROSITE" id="PS51156"/>
    </source>
</evidence>
<feature type="domain" description="SANT" evidence="11">
    <location>
        <begin position="360"/>
        <end position="411"/>
    </location>
</feature>
<dbReference type="AlphaFoldDB" id="A0ABD2WBG3"/>
<evidence type="ECO:0000256" key="8">
    <source>
        <dbReference type="ARBA" id="ARBA00038011"/>
    </source>
</evidence>
<keyword evidence="3" id="KW-0677">Repeat</keyword>
<evidence type="ECO:0000256" key="5">
    <source>
        <dbReference type="ARBA" id="ARBA00023054"/>
    </source>
</evidence>
<evidence type="ECO:0000313" key="12">
    <source>
        <dbReference type="EMBL" id="KAL3390440.1"/>
    </source>
</evidence>
<accession>A0ABD2WBG3</accession>
<dbReference type="Pfam" id="PF20878">
    <property type="entry name" value="REST_helical"/>
    <property type="match status" value="1"/>
</dbReference>
<dbReference type="InterPro" id="IPR051066">
    <property type="entry name" value="Trans_reg/Corepressor"/>
</dbReference>
<dbReference type="FunFam" id="1.20.58.1880:FF:000001">
    <property type="entry name" value="REST corepressor 1"/>
    <property type="match status" value="1"/>
</dbReference>
<dbReference type="CDD" id="cd00167">
    <property type="entry name" value="SANT"/>
    <property type="match status" value="1"/>
</dbReference>
<dbReference type="PROSITE" id="PS51156">
    <property type="entry name" value="ELM2"/>
    <property type="match status" value="1"/>
</dbReference>
<dbReference type="InterPro" id="IPR001005">
    <property type="entry name" value="SANT/Myb"/>
</dbReference>
<evidence type="ECO:0000313" key="13">
    <source>
        <dbReference type="Proteomes" id="UP001627154"/>
    </source>
</evidence>
<dbReference type="SUPFAM" id="SSF46689">
    <property type="entry name" value="Homeodomain-like"/>
    <property type="match status" value="2"/>
</dbReference>
<keyword evidence="13" id="KW-1185">Reference proteome</keyword>
<comment type="subcellular location">
    <subcellularLocation>
        <location evidence="1">Nucleus</location>
    </subcellularLocation>
</comment>
<evidence type="ECO:0000256" key="6">
    <source>
        <dbReference type="ARBA" id="ARBA00023163"/>
    </source>
</evidence>
<evidence type="ECO:0008006" key="14">
    <source>
        <dbReference type="Google" id="ProtNLM"/>
    </source>
</evidence>
<evidence type="ECO:0000256" key="9">
    <source>
        <dbReference type="SAM" id="MobiDB-lite"/>
    </source>
</evidence>
<dbReference type="Gene3D" id="1.20.58.1880">
    <property type="match status" value="1"/>
</dbReference>
<feature type="compositionally biased region" description="Polar residues" evidence="9">
    <location>
        <begin position="598"/>
        <end position="607"/>
    </location>
</feature>
<feature type="region of interest" description="Disordered" evidence="9">
    <location>
        <begin position="202"/>
        <end position="234"/>
    </location>
</feature>
<keyword evidence="6" id="KW-0804">Transcription</keyword>
<evidence type="ECO:0000256" key="7">
    <source>
        <dbReference type="ARBA" id="ARBA00023242"/>
    </source>
</evidence>
<comment type="similarity">
    <text evidence="8">Belongs to the CoREST family.</text>
</comment>
<evidence type="ECO:0000256" key="3">
    <source>
        <dbReference type="ARBA" id="ARBA00022737"/>
    </source>
</evidence>
<evidence type="ECO:0000256" key="2">
    <source>
        <dbReference type="ARBA" id="ARBA00022491"/>
    </source>
</evidence>
<dbReference type="InterPro" id="IPR017884">
    <property type="entry name" value="SANT_dom"/>
</dbReference>
<dbReference type="PROSITE" id="PS51293">
    <property type="entry name" value="SANT"/>
    <property type="match status" value="2"/>
</dbReference>
<keyword evidence="7" id="KW-0539">Nucleus</keyword>
<keyword evidence="2" id="KW-0678">Repressor</keyword>
<comment type="caution">
    <text evidence="12">The sequence shown here is derived from an EMBL/GenBank/DDBJ whole genome shotgun (WGS) entry which is preliminary data.</text>
</comment>
<dbReference type="EMBL" id="JBJJXI010000117">
    <property type="protein sequence ID" value="KAL3390440.1"/>
    <property type="molecule type" value="Genomic_DNA"/>
</dbReference>
<dbReference type="SMART" id="SM01189">
    <property type="entry name" value="ELM2"/>
    <property type="match status" value="1"/>
</dbReference>
<dbReference type="InterPro" id="IPR000949">
    <property type="entry name" value="ELM2_dom"/>
</dbReference>
<dbReference type="Gene3D" id="1.10.10.60">
    <property type="entry name" value="Homeodomain-like"/>
    <property type="match status" value="1"/>
</dbReference>
<dbReference type="Proteomes" id="UP001627154">
    <property type="component" value="Unassembled WGS sequence"/>
</dbReference>
<dbReference type="Pfam" id="PF00249">
    <property type="entry name" value="Myb_DNA-binding"/>
    <property type="match status" value="1"/>
</dbReference>
<keyword evidence="4" id="KW-0805">Transcription regulation</keyword>
<evidence type="ECO:0000259" key="11">
    <source>
        <dbReference type="PROSITE" id="PS51293"/>
    </source>
</evidence>
<name>A0ABD2WBG3_9HYME</name>
<dbReference type="InterPro" id="IPR049048">
    <property type="entry name" value="REST_helical"/>
</dbReference>
<dbReference type="InterPro" id="IPR009057">
    <property type="entry name" value="Homeodomain-like_sf"/>
</dbReference>
<evidence type="ECO:0000256" key="1">
    <source>
        <dbReference type="ARBA" id="ARBA00004123"/>
    </source>
</evidence>
<reference evidence="12 13" key="1">
    <citation type="journal article" date="2024" name="bioRxiv">
        <title>A reference genome for Trichogramma kaykai: A tiny desert-dwelling parasitoid wasp with competing sex-ratio distorters.</title>
        <authorList>
            <person name="Culotta J."/>
            <person name="Lindsey A.R."/>
        </authorList>
    </citation>
    <scope>NUCLEOTIDE SEQUENCE [LARGE SCALE GENOMIC DNA]</scope>
    <source>
        <strain evidence="12 13">KSX58</strain>
    </source>
</reference>
<dbReference type="Gene3D" id="4.10.1240.50">
    <property type="match status" value="1"/>
</dbReference>
<feature type="region of interest" description="Disordered" evidence="9">
    <location>
        <begin position="1"/>
        <end position="38"/>
    </location>
</feature>
<dbReference type="PANTHER" id="PTHR16089">
    <property type="entry name" value="REST COREPRESSOR COREST PROTEIN-RELATED"/>
    <property type="match status" value="1"/>
</dbReference>
<dbReference type="GO" id="GO:0005634">
    <property type="term" value="C:nucleus"/>
    <property type="evidence" value="ECO:0007669"/>
    <property type="project" value="UniProtKB-SubCell"/>
</dbReference>
<feature type="domain" description="SANT" evidence="11">
    <location>
        <begin position="148"/>
        <end position="199"/>
    </location>
</feature>
<dbReference type="FunFam" id="4.10.1240.50:FF:000002">
    <property type="entry name" value="REST corepressor isoform X1"/>
    <property type="match status" value="1"/>
</dbReference>
<dbReference type="FunFam" id="1.10.10.60:FF:000033">
    <property type="entry name" value="REST corepressor 3"/>
    <property type="match status" value="1"/>
</dbReference>
<evidence type="ECO:0000256" key="4">
    <source>
        <dbReference type="ARBA" id="ARBA00023015"/>
    </source>
</evidence>
<gene>
    <name evidence="12" type="ORF">TKK_014603</name>
</gene>
<proteinExistence type="inferred from homology"/>
<dbReference type="Pfam" id="PF01448">
    <property type="entry name" value="ELM2"/>
    <property type="match status" value="1"/>
</dbReference>
<dbReference type="SMART" id="SM00717">
    <property type="entry name" value="SANT"/>
    <property type="match status" value="2"/>
</dbReference>
<keyword evidence="5" id="KW-0175">Coiled coil</keyword>
<protein>
    <recommendedName>
        <fullName evidence="14">REST corepressor</fullName>
    </recommendedName>
</protein>
<organism evidence="12 13">
    <name type="scientific">Trichogramma kaykai</name>
    <dbReference type="NCBI Taxonomy" id="54128"/>
    <lineage>
        <taxon>Eukaryota</taxon>
        <taxon>Metazoa</taxon>
        <taxon>Ecdysozoa</taxon>
        <taxon>Arthropoda</taxon>
        <taxon>Hexapoda</taxon>
        <taxon>Insecta</taxon>
        <taxon>Pterygota</taxon>
        <taxon>Neoptera</taxon>
        <taxon>Endopterygota</taxon>
        <taxon>Hymenoptera</taxon>
        <taxon>Apocrita</taxon>
        <taxon>Proctotrupomorpha</taxon>
        <taxon>Chalcidoidea</taxon>
        <taxon>Trichogrammatidae</taxon>
        <taxon>Trichogramma</taxon>
    </lineage>
</organism>
<sequence length="607" mass="66845">MVLAGNEAAIPTRNGRRSGTNSPKSPPTAGASDEEETPVARIRVGRDYQAAIPEVVPDTDETETENVSVAENCSVPDNVSVEPKNEATQEKALLVWSPVHDITDARLDKYVHVAKTQYGYNGEQALGMLFWHKHNLDRAILDLSNFTPFPDEWTNEDKILFEQAFSFHGKNFAKIRQMLPDKPISSLVKHYYSWKKTRAKTSLMDKQAKRRRKKSSDNEEDSNSNHGSSDGDTEALAKLPKDSCSNCGVACHKVRSTPKGHACHSCYQHWRRTGVVRPLSSMPGRMNKRKLPRGILVNHDDLAALAGQPNQVADACQSIDVEIVSLKRQIQMNKQQIGAVKRKLSPAALAAMRPSETKSRITSRWTNDELLLAVQGVRKYGKDAVAIAETIGTKNESHLKSFFVNYRRRFNLDAVLAEYEADQKAEAAAAAVGDIASGAADNAVANASETSVTALNSSSVKIDVPEVKPETDEKVENDLKLDETLKAETTNSASAEIQYEVKNEMEVNKPAQFKKSTPKLMDSKQAKRKTSPSANTGAKPLERKNKVTRKTPSPTPAKKRLLPAMNEDVENNLKKVKSASVEKEVIVLSPSKPEESPETTQASPASQ</sequence>